<evidence type="ECO:0000256" key="1">
    <source>
        <dbReference type="SAM" id="Phobius"/>
    </source>
</evidence>
<evidence type="ECO:0000313" key="3">
    <source>
        <dbReference type="Proteomes" id="UP001141806"/>
    </source>
</evidence>
<dbReference type="Proteomes" id="UP001141806">
    <property type="component" value="Unassembled WGS sequence"/>
</dbReference>
<evidence type="ECO:0000313" key="2">
    <source>
        <dbReference type="EMBL" id="KAJ4951334.1"/>
    </source>
</evidence>
<dbReference type="PANTHER" id="PTHR33133">
    <property type="entry name" value="OS08G0107100 PROTEIN-RELATED"/>
    <property type="match status" value="1"/>
</dbReference>
<dbReference type="PANTHER" id="PTHR33133:SF27">
    <property type="entry name" value="G-PROTEIN COUPLED RECEPTORS FAMILY 1 PROFILE DOMAIN-CONTAINING PROTEIN"/>
    <property type="match status" value="1"/>
</dbReference>
<accession>A0A9Q0JSL3</accession>
<sequence length="314" mass="34391">MTNAREAMAKRVLPEGNDSFPVLDVTGVMREAIKLPSKNWKLMTSVTLLLLLPYSILALLHSVIAGPLIEVVEDSKDDSRVQKDFRVLIGVEVSFFVIFCFISLFGISAAIGSSALTYLGKNVTLKELLLIIPVTWKRLMITALFVTLLTVAYVFLILLVIGAFALVTTTGASVALRAIVGFPATLFYLYMAAVFMLGLVISVVEEDCYGIKALGKARDLIRGSKIQGFCITLLLELLTGPISFLFILITFDDDLEFMAQMAFVSVAAVVFCIARLFALVVYTVFYCGCKKSHGEEVHVELGSGYRLVPNNCLS</sequence>
<reference evidence="2" key="1">
    <citation type="journal article" date="2023" name="Plant J.">
        <title>The genome of the king protea, Protea cynaroides.</title>
        <authorList>
            <person name="Chang J."/>
            <person name="Duong T.A."/>
            <person name="Schoeman C."/>
            <person name="Ma X."/>
            <person name="Roodt D."/>
            <person name="Barker N."/>
            <person name="Li Z."/>
            <person name="Van de Peer Y."/>
            <person name="Mizrachi E."/>
        </authorList>
    </citation>
    <scope>NUCLEOTIDE SEQUENCE</scope>
    <source>
        <tissue evidence="2">Young leaves</tissue>
    </source>
</reference>
<keyword evidence="1" id="KW-1133">Transmembrane helix</keyword>
<feature type="transmembrane region" description="Helical" evidence="1">
    <location>
        <begin position="187"/>
        <end position="205"/>
    </location>
</feature>
<feature type="transmembrane region" description="Helical" evidence="1">
    <location>
        <begin position="257"/>
        <end position="285"/>
    </location>
</feature>
<comment type="caution">
    <text evidence="2">The sequence shown here is derived from an EMBL/GenBank/DDBJ whole genome shotgun (WGS) entry which is preliminary data.</text>
</comment>
<feature type="transmembrane region" description="Helical" evidence="1">
    <location>
        <begin position="226"/>
        <end position="251"/>
    </location>
</feature>
<name>A0A9Q0JSL3_9MAGN</name>
<feature type="transmembrane region" description="Helical" evidence="1">
    <location>
        <begin position="89"/>
        <end position="119"/>
    </location>
</feature>
<proteinExistence type="predicted"/>
<keyword evidence="1" id="KW-0472">Membrane</keyword>
<dbReference type="OrthoDB" id="777403at2759"/>
<protein>
    <submittedName>
        <fullName evidence="2">Uncharacterized protein</fullName>
    </submittedName>
</protein>
<dbReference type="EMBL" id="JAMYWD010000012">
    <property type="protein sequence ID" value="KAJ4951334.1"/>
    <property type="molecule type" value="Genomic_DNA"/>
</dbReference>
<feature type="transmembrane region" description="Helical" evidence="1">
    <location>
        <begin position="48"/>
        <end position="69"/>
    </location>
</feature>
<organism evidence="2 3">
    <name type="scientific">Protea cynaroides</name>
    <dbReference type="NCBI Taxonomy" id="273540"/>
    <lineage>
        <taxon>Eukaryota</taxon>
        <taxon>Viridiplantae</taxon>
        <taxon>Streptophyta</taxon>
        <taxon>Embryophyta</taxon>
        <taxon>Tracheophyta</taxon>
        <taxon>Spermatophyta</taxon>
        <taxon>Magnoliopsida</taxon>
        <taxon>Proteales</taxon>
        <taxon>Proteaceae</taxon>
        <taxon>Protea</taxon>
    </lineage>
</organism>
<feature type="transmembrane region" description="Helical" evidence="1">
    <location>
        <begin position="139"/>
        <end position="167"/>
    </location>
</feature>
<keyword evidence="3" id="KW-1185">Reference proteome</keyword>
<keyword evidence="1" id="KW-0812">Transmembrane</keyword>
<gene>
    <name evidence="2" type="ORF">NE237_028166</name>
</gene>
<dbReference type="AlphaFoldDB" id="A0A9Q0JSL3"/>